<comment type="cofactor">
    <cofactor evidence="1">
        <name>Zn(2+)</name>
        <dbReference type="ChEBI" id="CHEBI:29105"/>
    </cofactor>
</comment>
<dbReference type="Proteomes" id="UP001169862">
    <property type="component" value="Unassembled WGS sequence"/>
</dbReference>
<dbReference type="InterPro" id="IPR011055">
    <property type="entry name" value="Dup_hybrid_motif"/>
</dbReference>
<dbReference type="SUPFAM" id="SSF51261">
    <property type="entry name" value="Duplicated hybrid motif"/>
    <property type="match status" value="1"/>
</dbReference>
<dbReference type="GO" id="GO:0042834">
    <property type="term" value="F:peptidoglycan binding"/>
    <property type="evidence" value="ECO:0007669"/>
    <property type="project" value="InterPro"/>
</dbReference>
<comment type="subcellular location">
    <subcellularLocation>
        <location evidence="2">Cell envelope</location>
    </subcellularLocation>
</comment>
<feature type="domain" description="Opacity-associated protein A LysM-like" evidence="11">
    <location>
        <begin position="91"/>
        <end position="156"/>
    </location>
</feature>
<evidence type="ECO:0000259" key="10">
    <source>
        <dbReference type="Pfam" id="PF01551"/>
    </source>
</evidence>
<protein>
    <submittedName>
        <fullName evidence="13">Peptidoglycan DD-metalloendopeptidase family protein</fullName>
    </submittedName>
</protein>
<evidence type="ECO:0000259" key="12">
    <source>
        <dbReference type="Pfam" id="PF19425"/>
    </source>
</evidence>
<dbReference type="GO" id="GO:0046872">
    <property type="term" value="F:metal ion binding"/>
    <property type="evidence" value="ECO:0007669"/>
    <property type="project" value="UniProtKB-KW"/>
</dbReference>
<dbReference type="PANTHER" id="PTHR21666:SF288">
    <property type="entry name" value="CELL DIVISION PROTEIN YTFB"/>
    <property type="match status" value="1"/>
</dbReference>
<evidence type="ECO:0000313" key="14">
    <source>
        <dbReference type="Proteomes" id="UP001169862"/>
    </source>
</evidence>
<organism evidence="13 14">
    <name type="scientific">Neptunomonas phycophila</name>
    <dbReference type="NCBI Taxonomy" id="1572645"/>
    <lineage>
        <taxon>Bacteria</taxon>
        <taxon>Pseudomonadati</taxon>
        <taxon>Pseudomonadota</taxon>
        <taxon>Gammaproteobacteria</taxon>
        <taxon>Oceanospirillales</taxon>
        <taxon>Oceanospirillaceae</taxon>
        <taxon>Neptunomonas</taxon>
    </lineage>
</organism>
<keyword evidence="3" id="KW-0645">Protease</keyword>
<gene>
    <name evidence="13" type="ORF">Q4490_08755</name>
</gene>
<dbReference type="Pfam" id="PF19425">
    <property type="entry name" value="Csd3_N2"/>
    <property type="match status" value="1"/>
</dbReference>
<evidence type="ECO:0000256" key="4">
    <source>
        <dbReference type="ARBA" id="ARBA00022723"/>
    </source>
</evidence>
<feature type="transmembrane region" description="Helical" evidence="9">
    <location>
        <begin position="15"/>
        <end position="34"/>
    </location>
</feature>
<dbReference type="InterPro" id="IPR045834">
    <property type="entry name" value="Csd3_N2"/>
</dbReference>
<feature type="domain" description="M23ase beta-sheet core" evidence="10">
    <location>
        <begin position="320"/>
        <end position="416"/>
    </location>
</feature>
<dbReference type="GeneID" id="89457539"/>
<dbReference type="GO" id="GO:0004222">
    <property type="term" value="F:metalloendopeptidase activity"/>
    <property type="evidence" value="ECO:0007669"/>
    <property type="project" value="TreeGrafter"/>
</dbReference>
<dbReference type="EMBL" id="JAUOPG010000004">
    <property type="protein sequence ID" value="MDO6453654.1"/>
    <property type="molecule type" value="Genomic_DNA"/>
</dbReference>
<keyword evidence="4" id="KW-0479">Metal-binding</keyword>
<keyword evidence="6" id="KW-0862">Zinc</keyword>
<evidence type="ECO:0000256" key="9">
    <source>
        <dbReference type="SAM" id="Phobius"/>
    </source>
</evidence>
<dbReference type="Pfam" id="PF01551">
    <property type="entry name" value="Peptidase_M23"/>
    <property type="match status" value="1"/>
</dbReference>
<dbReference type="Gene3D" id="3.10.450.350">
    <property type="match status" value="2"/>
</dbReference>
<keyword evidence="9" id="KW-0472">Membrane</keyword>
<dbReference type="CDD" id="cd12797">
    <property type="entry name" value="M23_peptidase"/>
    <property type="match status" value="1"/>
</dbReference>
<evidence type="ECO:0000259" key="11">
    <source>
        <dbReference type="Pfam" id="PF04225"/>
    </source>
</evidence>
<dbReference type="GO" id="GO:0006508">
    <property type="term" value="P:proteolysis"/>
    <property type="evidence" value="ECO:0007669"/>
    <property type="project" value="UniProtKB-KW"/>
</dbReference>
<evidence type="ECO:0000256" key="6">
    <source>
        <dbReference type="ARBA" id="ARBA00022833"/>
    </source>
</evidence>
<feature type="region of interest" description="Disordered" evidence="8">
    <location>
        <begin position="70"/>
        <end position="89"/>
    </location>
</feature>
<dbReference type="PANTHER" id="PTHR21666">
    <property type="entry name" value="PEPTIDASE-RELATED"/>
    <property type="match status" value="1"/>
</dbReference>
<dbReference type="GO" id="GO:0030313">
    <property type="term" value="C:cell envelope"/>
    <property type="evidence" value="ECO:0007669"/>
    <property type="project" value="UniProtKB-SubCell"/>
</dbReference>
<evidence type="ECO:0000256" key="7">
    <source>
        <dbReference type="ARBA" id="ARBA00023049"/>
    </source>
</evidence>
<dbReference type="Gene3D" id="2.70.70.10">
    <property type="entry name" value="Glucose Permease (Domain IIA)"/>
    <property type="match status" value="1"/>
</dbReference>
<comment type="caution">
    <text evidence="13">The sequence shown here is derived from an EMBL/GenBank/DDBJ whole genome shotgun (WGS) entry which is preliminary data.</text>
</comment>
<dbReference type="InterPro" id="IPR050570">
    <property type="entry name" value="Cell_wall_metabolism_enzyme"/>
</dbReference>
<proteinExistence type="predicted"/>
<dbReference type="RefSeq" id="WP_178969400.1">
    <property type="nucleotide sequence ID" value="NZ_CP041336.1"/>
</dbReference>
<evidence type="ECO:0000256" key="2">
    <source>
        <dbReference type="ARBA" id="ARBA00004196"/>
    </source>
</evidence>
<dbReference type="Pfam" id="PF04225">
    <property type="entry name" value="LysM_OapA"/>
    <property type="match status" value="1"/>
</dbReference>
<dbReference type="FunFam" id="2.70.70.10:FF:000002">
    <property type="entry name" value="Murein DD-endopeptidase MepM"/>
    <property type="match status" value="1"/>
</dbReference>
<evidence type="ECO:0000256" key="3">
    <source>
        <dbReference type="ARBA" id="ARBA00022670"/>
    </source>
</evidence>
<keyword evidence="7" id="KW-0482">Metalloprotease</keyword>
<name>A0AAW7XKR2_9GAMM</name>
<keyword evidence="9" id="KW-1133">Transmembrane helix</keyword>
<accession>A0AAW7XKR2</accession>
<keyword evidence="5" id="KW-0378">Hydrolase</keyword>
<evidence type="ECO:0000256" key="1">
    <source>
        <dbReference type="ARBA" id="ARBA00001947"/>
    </source>
</evidence>
<dbReference type="AlphaFoldDB" id="A0AAW7XKR2"/>
<evidence type="ECO:0000313" key="13">
    <source>
        <dbReference type="EMBL" id="MDO6453654.1"/>
    </source>
</evidence>
<reference evidence="13" key="1">
    <citation type="submission" date="2023-07" db="EMBL/GenBank/DDBJ databases">
        <title>Genome content predicts the carbon catabolic preferences of heterotrophic bacteria.</title>
        <authorList>
            <person name="Gralka M."/>
        </authorList>
    </citation>
    <scope>NUCLEOTIDE SEQUENCE</scope>
    <source>
        <strain evidence="13">I2M16</strain>
    </source>
</reference>
<keyword evidence="9" id="KW-0812">Transmembrane</keyword>
<dbReference type="InterPro" id="IPR016047">
    <property type="entry name" value="M23ase_b-sheet_dom"/>
</dbReference>
<sequence length="457" mass="51012">MLQHFQTLKNNFPPVHLAAASICGLILGITLLLLPSENVSATRELRDHKSTPERTSNSLALQFSNAHTQENTPASLNAPEQGSSTDQTPDNWVIYSVQKDDNLTSLFRRAGLSAQDVHYVSQATSKGKELSRLYPGEKLAFQVANGRLNKIKYQVNALKTIVIESLNPGAPHQYQVRTIERTPETRERFTEVSIHNSLFSDAASAGLSDNMIMRFASIFSWDIDFSQDIHNGDSVRIIYNEQFLDGKKIRDGNIVAAQFISQGKTYTAVRYTDSDGRTRYYTPEGHSMRKAFLRMPVDFARISSRFNLSRKHPVLNKIRAHKGVDYAAQTGTPIKASGDGKVIWLGTKGGYGRTIIIEHGGKIQTLYAHMSKYNTQLKKGSRVKQGQTIGYIGSSGLATGPHLHYEFRVDGTHKNPMTVKFPQAEPVASKERLAFRQIANQMMAQLETYSVRYASAQ</sequence>
<evidence type="ECO:0000256" key="5">
    <source>
        <dbReference type="ARBA" id="ARBA00022801"/>
    </source>
</evidence>
<evidence type="ECO:0000256" key="8">
    <source>
        <dbReference type="SAM" id="MobiDB-lite"/>
    </source>
</evidence>
<feature type="domain" description="Csd3-like second N-terminal" evidence="12">
    <location>
        <begin position="192"/>
        <end position="307"/>
    </location>
</feature>
<dbReference type="InterPro" id="IPR007340">
    <property type="entry name" value="LysM_Opacity-associatedA"/>
</dbReference>